<evidence type="ECO:0000256" key="3">
    <source>
        <dbReference type="ARBA" id="ARBA00022692"/>
    </source>
</evidence>
<dbReference type="PANTHER" id="PTHR12906">
    <property type="entry name" value="PROTEIN C20ORF24 RAB5-INTERACTING PROTEIN"/>
    <property type="match status" value="1"/>
</dbReference>
<dbReference type="GO" id="GO:0097250">
    <property type="term" value="P:mitochondrial respirasome assembly"/>
    <property type="evidence" value="ECO:0007669"/>
    <property type="project" value="InterPro"/>
</dbReference>
<accession>A0A250XNT6</accession>
<keyword evidence="4" id="KW-0256">Endoplasmic reticulum</keyword>
<dbReference type="Proteomes" id="UP000232323">
    <property type="component" value="Unassembled WGS sequence"/>
</dbReference>
<comment type="caution">
    <text evidence="8">The sequence shown here is derived from an EMBL/GenBank/DDBJ whole genome shotgun (WGS) entry which is preliminary data.</text>
</comment>
<dbReference type="InterPro" id="IPR029008">
    <property type="entry name" value="EMC6-like"/>
</dbReference>
<keyword evidence="9" id="KW-1185">Reference proteome</keyword>
<name>A0A250XNT6_9CHLO</name>
<reference evidence="8 9" key="1">
    <citation type="submission" date="2017-08" db="EMBL/GenBank/DDBJ databases">
        <title>Acidophilic green algal genome provides insights into adaptation to an acidic environment.</title>
        <authorList>
            <person name="Hirooka S."/>
            <person name="Hirose Y."/>
            <person name="Kanesaki Y."/>
            <person name="Higuchi S."/>
            <person name="Fujiwara T."/>
            <person name="Onuma R."/>
            <person name="Era A."/>
            <person name="Ohbayashi R."/>
            <person name="Uzuka A."/>
            <person name="Nozaki H."/>
            <person name="Yoshikawa H."/>
            <person name="Miyagishima S.Y."/>
        </authorList>
    </citation>
    <scope>NUCLEOTIDE SEQUENCE [LARGE SCALE GENOMIC DNA]</scope>
    <source>
        <strain evidence="8 9">NIES-2499</strain>
    </source>
</reference>
<feature type="transmembrane region" description="Helical" evidence="7">
    <location>
        <begin position="36"/>
        <end position="67"/>
    </location>
</feature>
<comment type="subcellular location">
    <subcellularLocation>
        <location evidence="1">Endoplasmic reticulum membrane</location>
        <topology evidence="1">Multi-pass membrane protein</topology>
    </subcellularLocation>
</comment>
<keyword evidence="6 7" id="KW-0472">Membrane</keyword>
<keyword evidence="5 7" id="KW-1133">Transmembrane helix</keyword>
<feature type="transmembrane region" description="Helical" evidence="7">
    <location>
        <begin position="88"/>
        <end position="111"/>
    </location>
</feature>
<evidence type="ECO:0000256" key="2">
    <source>
        <dbReference type="ARBA" id="ARBA00009436"/>
    </source>
</evidence>
<dbReference type="EMBL" id="BEGY01000129">
    <property type="protein sequence ID" value="GAX84572.1"/>
    <property type="molecule type" value="Genomic_DNA"/>
</dbReference>
<dbReference type="Pfam" id="PF07019">
    <property type="entry name" value="EMC6"/>
    <property type="match status" value="1"/>
</dbReference>
<protein>
    <recommendedName>
        <fullName evidence="10">Rab5-interacting protein</fullName>
    </recommendedName>
</protein>
<dbReference type="PANTHER" id="PTHR12906:SF0">
    <property type="entry name" value="GEL COMPLEX SUBUNIT OPTI"/>
    <property type="match status" value="1"/>
</dbReference>
<organism evidence="8 9">
    <name type="scientific">Chlamydomonas eustigma</name>
    <dbReference type="NCBI Taxonomy" id="1157962"/>
    <lineage>
        <taxon>Eukaryota</taxon>
        <taxon>Viridiplantae</taxon>
        <taxon>Chlorophyta</taxon>
        <taxon>core chlorophytes</taxon>
        <taxon>Chlorophyceae</taxon>
        <taxon>CS clade</taxon>
        <taxon>Chlamydomonadales</taxon>
        <taxon>Chlamydomonadaceae</taxon>
        <taxon>Chlamydomonas</taxon>
    </lineage>
</organism>
<dbReference type="GO" id="GO:0005789">
    <property type="term" value="C:endoplasmic reticulum membrane"/>
    <property type="evidence" value="ECO:0007669"/>
    <property type="project" value="UniProtKB-SubCell"/>
</dbReference>
<keyword evidence="3 7" id="KW-0812">Transmembrane</keyword>
<evidence type="ECO:0000313" key="9">
    <source>
        <dbReference type="Proteomes" id="UP000232323"/>
    </source>
</evidence>
<evidence type="ECO:0008006" key="10">
    <source>
        <dbReference type="Google" id="ProtNLM"/>
    </source>
</evidence>
<sequence length="119" mass="13677">MVSTSDSIWTKLLYSSDSFRWDKEELMDVLHWWKQILGAAVGIMCGVVPFVHLSGFLVFLGVVIPLTMMFYQSYLRVDQEEYGGHLELIVDGLPFAFGTFLLVWILVYNGFHDTSTIEF</sequence>
<dbReference type="STRING" id="1157962.A0A250XNT6"/>
<comment type="similarity">
    <text evidence="2">Belongs to the EMC6 family.</text>
</comment>
<gene>
    <name evidence="8" type="ORF">CEUSTIGMA_g11993.t1</name>
</gene>
<evidence type="ECO:0000256" key="4">
    <source>
        <dbReference type="ARBA" id="ARBA00022824"/>
    </source>
</evidence>
<proteinExistence type="inferred from homology"/>
<evidence type="ECO:0000256" key="5">
    <source>
        <dbReference type="ARBA" id="ARBA00022989"/>
    </source>
</evidence>
<evidence type="ECO:0000256" key="6">
    <source>
        <dbReference type="ARBA" id="ARBA00023136"/>
    </source>
</evidence>
<evidence type="ECO:0000256" key="7">
    <source>
        <dbReference type="SAM" id="Phobius"/>
    </source>
</evidence>
<dbReference type="OrthoDB" id="564472at2759"/>
<evidence type="ECO:0000313" key="8">
    <source>
        <dbReference type="EMBL" id="GAX84572.1"/>
    </source>
</evidence>
<evidence type="ECO:0000256" key="1">
    <source>
        <dbReference type="ARBA" id="ARBA00004477"/>
    </source>
</evidence>
<dbReference type="AlphaFoldDB" id="A0A250XNT6"/>
<dbReference type="InterPro" id="IPR010742">
    <property type="entry name" value="RCAF1"/>
</dbReference>
<dbReference type="GO" id="GO:0005739">
    <property type="term" value="C:mitochondrion"/>
    <property type="evidence" value="ECO:0007669"/>
    <property type="project" value="GOC"/>
</dbReference>